<keyword evidence="2" id="KW-1185">Reference proteome</keyword>
<proteinExistence type="predicted"/>
<reference evidence="1 2" key="1">
    <citation type="submission" date="2023-11" db="EMBL/GenBank/DDBJ databases">
        <title>Gilvimarinus fulvus sp. nov., isolated from the surface of Kelp.</title>
        <authorList>
            <person name="Sun Y.Y."/>
            <person name="Gong Y."/>
            <person name="Du Z.J."/>
        </authorList>
    </citation>
    <scope>NUCLEOTIDE SEQUENCE [LARGE SCALE GENOMIC DNA]</scope>
    <source>
        <strain evidence="1 2">SDUM040013</strain>
    </source>
</reference>
<protein>
    <submittedName>
        <fullName evidence="1">Uncharacterized protein</fullName>
    </submittedName>
</protein>
<organism evidence="1 2">
    <name type="scientific">Gilvimarinus gilvus</name>
    <dbReference type="NCBI Taxonomy" id="3058038"/>
    <lineage>
        <taxon>Bacteria</taxon>
        <taxon>Pseudomonadati</taxon>
        <taxon>Pseudomonadota</taxon>
        <taxon>Gammaproteobacteria</taxon>
        <taxon>Cellvibrionales</taxon>
        <taxon>Cellvibrionaceae</taxon>
        <taxon>Gilvimarinus</taxon>
    </lineage>
</organism>
<accession>A0ABU4RYD5</accession>
<dbReference type="RefSeq" id="WP_302722787.1">
    <property type="nucleotide sequence ID" value="NZ_JAULRU010000569.1"/>
</dbReference>
<sequence length="261" mass="29699">MRGLWIFALLVSVIAGIVFTSGLKDKKDNSDLNLDREVVDVIPKVDTVESTSNADYVHNSDDYIPEYSWSKVRDYAHYDDSALEDLAESGDLIAIGEIVTRAREVVSKIEKPFSDEDYHALSENFNRMRQYADLSVTLGSNEYISTAFSQYEGVNFEGADISRENLLNQLSYLEFASLRGVPGLKYMHADIEMNMYEHVYGDFTLTDSDRQYIYSQAKVIFDDYNKKRAKLGYPPLEIVEDVEIDEVGFTLFAESAGENIY</sequence>
<dbReference type="Proteomes" id="UP001273505">
    <property type="component" value="Unassembled WGS sequence"/>
</dbReference>
<dbReference type="EMBL" id="JAXAFO010000009">
    <property type="protein sequence ID" value="MDX6849176.1"/>
    <property type="molecule type" value="Genomic_DNA"/>
</dbReference>
<name>A0ABU4RYD5_9GAMM</name>
<evidence type="ECO:0000313" key="1">
    <source>
        <dbReference type="EMBL" id="MDX6849176.1"/>
    </source>
</evidence>
<comment type="caution">
    <text evidence="1">The sequence shown here is derived from an EMBL/GenBank/DDBJ whole genome shotgun (WGS) entry which is preliminary data.</text>
</comment>
<gene>
    <name evidence="1" type="ORF">SCD92_07380</name>
</gene>
<evidence type="ECO:0000313" key="2">
    <source>
        <dbReference type="Proteomes" id="UP001273505"/>
    </source>
</evidence>